<keyword evidence="2 4" id="KW-0863">Zinc-finger</keyword>
<dbReference type="SUPFAM" id="SSF48371">
    <property type="entry name" value="ARM repeat"/>
    <property type="match status" value="1"/>
</dbReference>
<dbReference type="SUPFAM" id="SSF57903">
    <property type="entry name" value="FYVE/PHD zinc finger"/>
    <property type="match status" value="1"/>
</dbReference>
<dbReference type="InterPro" id="IPR011011">
    <property type="entry name" value="Znf_FYVE_PHD"/>
</dbReference>
<evidence type="ECO:0000256" key="4">
    <source>
        <dbReference type="PROSITE-ProRule" id="PRU00091"/>
    </source>
</evidence>
<evidence type="ECO:0000256" key="3">
    <source>
        <dbReference type="ARBA" id="ARBA00022833"/>
    </source>
</evidence>
<dbReference type="InterPro" id="IPR017455">
    <property type="entry name" value="Znf_FYVE-rel"/>
</dbReference>
<dbReference type="PROSITE" id="PS50178">
    <property type="entry name" value="ZF_FYVE"/>
    <property type="match status" value="1"/>
</dbReference>
<name>A0A1X2G9E4_9FUNG</name>
<dbReference type="EMBL" id="MCGT01000029">
    <property type="protein sequence ID" value="ORX48493.1"/>
    <property type="molecule type" value="Genomic_DNA"/>
</dbReference>
<keyword evidence="3" id="KW-0862">Zinc</keyword>
<dbReference type="AlphaFoldDB" id="A0A1X2G9E4"/>
<proteinExistence type="predicted"/>
<sequence>MQHLDEPTFLLPRPIWVNDIDVNYCTGCNAPFGHFRRRHHCRHCGNIFCQECSSKNVILPQLGYGGKPMRVCNECFEVAYLVTYAISEEHGLPTQIHGARGLLELTERSDEKDLHSMAVHGGIDALIWLCTTSSSIDIHHLISTNLALLSEKESIRPVIITKCALPPLVLLLKRYIDQDHVKKSPTQSLHSNTSTTNGDDLLAHCNMSLEIVINCTHIIYQLARAGILSREEIITDGILDLLLHLCVYKVKTLQEETLETKSKDETPVSDIHLSCQWQERESVICTLAAKSISFISSTVANQPSIIERLQASGSLAQVLLSSNQDVKKYMAKAVAYLSLRNDRYKSTLLKNDRVQALLSILVQLPQRNQLKKKDRKSDLTHYGSVVECHLSESLESPHSSYIAAVSHTCCALANFATNAESQAILMSQPRFIRYLCNGASMLTSHQEIQRHVARCLANLALYDDNHNHMLTDDLADNCYNVIPTLISIGKSHLSNNDTLRHIIRALDNLTTKVEDGATEKEMWQGHTYTMKPFLASVQQASDDDDVMKRCQNITQRFQSIGL</sequence>
<dbReference type="PANTHER" id="PTHR23164:SF30">
    <property type="entry name" value="EARLY ENDOSOME ANTIGEN 1"/>
    <property type="match status" value="1"/>
</dbReference>
<evidence type="ECO:0000256" key="2">
    <source>
        <dbReference type="ARBA" id="ARBA00022771"/>
    </source>
</evidence>
<dbReference type="GO" id="GO:0008270">
    <property type="term" value="F:zinc ion binding"/>
    <property type="evidence" value="ECO:0007669"/>
    <property type="project" value="UniProtKB-KW"/>
</dbReference>
<accession>A0A1X2G9E4</accession>
<dbReference type="STRING" id="101127.A0A1X2G9E4"/>
<dbReference type="Gene3D" id="1.25.10.10">
    <property type="entry name" value="Leucine-rich Repeat Variant"/>
    <property type="match status" value="2"/>
</dbReference>
<dbReference type="Pfam" id="PF01363">
    <property type="entry name" value="FYVE"/>
    <property type="match status" value="1"/>
</dbReference>
<evidence type="ECO:0000313" key="6">
    <source>
        <dbReference type="EMBL" id="ORX48493.1"/>
    </source>
</evidence>
<keyword evidence="1" id="KW-0479">Metal-binding</keyword>
<comment type="caution">
    <text evidence="6">The sequence shown here is derived from an EMBL/GenBank/DDBJ whole genome shotgun (WGS) entry which is preliminary data.</text>
</comment>
<dbReference type="SMART" id="SM00064">
    <property type="entry name" value="FYVE"/>
    <property type="match status" value="1"/>
</dbReference>
<reference evidence="6 7" key="1">
    <citation type="submission" date="2016-07" db="EMBL/GenBank/DDBJ databases">
        <title>Pervasive Adenine N6-methylation of Active Genes in Fungi.</title>
        <authorList>
            <consortium name="DOE Joint Genome Institute"/>
            <person name="Mondo S.J."/>
            <person name="Dannebaum R.O."/>
            <person name="Kuo R.C."/>
            <person name="Labutti K."/>
            <person name="Haridas S."/>
            <person name="Kuo A."/>
            <person name="Salamov A."/>
            <person name="Ahrendt S.R."/>
            <person name="Lipzen A."/>
            <person name="Sullivan W."/>
            <person name="Andreopoulos W.B."/>
            <person name="Clum A."/>
            <person name="Lindquist E."/>
            <person name="Daum C."/>
            <person name="Ramamoorthy G.K."/>
            <person name="Gryganskyi A."/>
            <person name="Culley D."/>
            <person name="Magnuson J.K."/>
            <person name="James T.Y."/>
            <person name="O'Malley M.A."/>
            <person name="Stajich J.E."/>
            <person name="Spatafora J.W."/>
            <person name="Visel A."/>
            <person name="Grigoriev I.V."/>
        </authorList>
    </citation>
    <scope>NUCLEOTIDE SEQUENCE [LARGE SCALE GENOMIC DNA]</scope>
    <source>
        <strain evidence="6 7">NRRL 3301</strain>
    </source>
</reference>
<evidence type="ECO:0000313" key="7">
    <source>
        <dbReference type="Proteomes" id="UP000242146"/>
    </source>
</evidence>
<dbReference type="InterPro" id="IPR016024">
    <property type="entry name" value="ARM-type_fold"/>
</dbReference>
<keyword evidence="7" id="KW-1185">Reference proteome</keyword>
<evidence type="ECO:0000256" key="1">
    <source>
        <dbReference type="ARBA" id="ARBA00022723"/>
    </source>
</evidence>
<dbReference type="OrthoDB" id="2279132at2759"/>
<organism evidence="6 7">
    <name type="scientific">Hesseltinella vesiculosa</name>
    <dbReference type="NCBI Taxonomy" id="101127"/>
    <lineage>
        <taxon>Eukaryota</taxon>
        <taxon>Fungi</taxon>
        <taxon>Fungi incertae sedis</taxon>
        <taxon>Mucoromycota</taxon>
        <taxon>Mucoromycotina</taxon>
        <taxon>Mucoromycetes</taxon>
        <taxon>Mucorales</taxon>
        <taxon>Cunninghamellaceae</taxon>
        <taxon>Hesseltinella</taxon>
    </lineage>
</organism>
<protein>
    <submittedName>
        <fullName evidence="6">FYVE-domain-containing protein</fullName>
    </submittedName>
</protein>
<gene>
    <name evidence="6" type="ORF">DM01DRAFT_1338552</name>
</gene>
<dbReference type="Gene3D" id="3.30.40.10">
    <property type="entry name" value="Zinc/RING finger domain, C3HC4 (zinc finger)"/>
    <property type="match status" value="1"/>
</dbReference>
<dbReference type="InterPro" id="IPR000306">
    <property type="entry name" value="Znf_FYVE"/>
</dbReference>
<dbReference type="InterPro" id="IPR013083">
    <property type="entry name" value="Znf_RING/FYVE/PHD"/>
</dbReference>
<dbReference type="PANTHER" id="PTHR23164">
    <property type="entry name" value="EARLY ENDOSOME ANTIGEN 1"/>
    <property type="match status" value="1"/>
</dbReference>
<dbReference type="InterPro" id="IPR011989">
    <property type="entry name" value="ARM-like"/>
</dbReference>
<feature type="domain" description="FYVE-type" evidence="5">
    <location>
        <begin position="19"/>
        <end position="80"/>
    </location>
</feature>
<evidence type="ECO:0000259" key="5">
    <source>
        <dbReference type="PROSITE" id="PS50178"/>
    </source>
</evidence>
<dbReference type="Proteomes" id="UP000242146">
    <property type="component" value="Unassembled WGS sequence"/>
</dbReference>